<accession>A0A9P1C8W2</accession>
<feature type="domain" description="Alpha/beta hydrolase fold-3" evidence="4">
    <location>
        <begin position="170"/>
        <end position="383"/>
    </location>
</feature>
<dbReference type="InterPro" id="IPR029058">
    <property type="entry name" value="AB_hydrolase_fold"/>
</dbReference>
<gene>
    <name evidence="5" type="ORF">C1SCF055_LOCUS13306</name>
</gene>
<dbReference type="InterPro" id="IPR013094">
    <property type="entry name" value="AB_hydrolase_3"/>
</dbReference>
<dbReference type="EMBL" id="CAMXCT020001028">
    <property type="protein sequence ID" value="CAL1139291.1"/>
    <property type="molecule type" value="Genomic_DNA"/>
</dbReference>
<dbReference type="PANTHER" id="PTHR48081:SF8">
    <property type="entry name" value="ALPHA_BETA HYDROLASE FOLD-3 DOMAIN-CONTAINING PROTEIN-RELATED"/>
    <property type="match status" value="1"/>
</dbReference>
<dbReference type="Proteomes" id="UP001152797">
    <property type="component" value="Unassembled WGS sequence"/>
</dbReference>
<protein>
    <submittedName>
        <fullName evidence="6">Carboxylesterase NlhH</fullName>
    </submittedName>
</protein>
<dbReference type="Pfam" id="PF07859">
    <property type="entry name" value="Abhydrolase_3"/>
    <property type="match status" value="1"/>
</dbReference>
<keyword evidence="7" id="KW-1185">Reference proteome</keyword>
<proteinExistence type="predicted"/>
<organism evidence="5">
    <name type="scientific">Cladocopium goreaui</name>
    <dbReference type="NCBI Taxonomy" id="2562237"/>
    <lineage>
        <taxon>Eukaryota</taxon>
        <taxon>Sar</taxon>
        <taxon>Alveolata</taxon>
        <taxon>Dinophyceae</taxon>
        <taxon>Suessiales</taxon>
        <taxon>Symbiodiniaceae</taxon>
        <taxon>Cladocopium</taxon>
    </lineage>
</organism>
<feature type="region of interest" description="Disordered" evidence="3">
    <location>
        <begin position="542"/>
        <end position="585"/>
    </location>
</feature>
<evidence type="ECO:0000259" key="4">
    <source>
        <dbReference type="Pfam" id="PF07859"/>
    </source>
</evidence>
<dbReference type="InterPro" id="IPR050300">
    <property type="entry name" value="GDXG_lipolytic_enzyme"/>
</dbReference>
<keyword evidence="1" id="KW-0378">Hydrolase</keyword>
<comment type="caution">
    <text evidence="5">The sequence shown here is derived from an EMBL/GenBank/DDBJ whole genome shotgun (WGS) entry which is preliminary data.</text>
</comment>
<dbReference type="EMBL" id="CAMXCT030001028">
    <property type="protein sequence ID" value="CAL4773228.1"/>
    <property type="molecule type" value="Genomic_DNA"/>
</dbReference>
<keyword evidence="2" id="KW-0175">Coiled coil</keyword>
<dbReference type="AlphaFoldDB" id="A0A9P1C8W2"/>
<evidence type="ECO:0000256" key="3">
    <source>
        <dbReference type="SAM" id="MobiDB-lite"/>
    </source>
</evidence>
<reference evidence="6 7" key="2">
    <citation type="submission" date="2024-05" db="EMBL/GenBank/DDBJ databases">
        <authorList>
            <person name="Chen Y."/>
            <person name="Shah S."/>
            <person name="Dougan E. K."/>
            <person name="Thang M."/>
            <person name="Chan C."/>
        </authorList>
    </citation>
    <scope>NUCLEOTIDE SEQUENCE [LARGE SCALE GENOMIC DNA]</scope>
</reference>
<name>A0A9P1C8W2_9DINO</name>
<evidence type="ECO:0000256" key="1">
    <source>
        <dbReference type="ARBA" id="ARBA00022801"/>
    </source>
</evidence>
<sequence>MAPKRAPKEPVDVLARKGYYDEMTNTFEEINEKRDIIEKEIRALLEERDDLVKTIAELQSQLDAVNLSNKASLKAQRKTERVLRQLEAGGAVARAALRKLLLSRMTLEERVAKVREDFRLSCNWPSSPVSSQKLKRTDLTMKRQLTNDGGEITIPMRSYVAGGLEQPPVIVFFHGESYVAGDLDTHDWICSALAQLSSAMVLSVAYRQPPEVRYPGPLEDAYGALCWVAEGNLGWTPTLGVAGDASGGGLAMACTLRARKEAAAGAPDIRVQVLFYPWVDVRPTSQSMQSCQEDNDLHILMQEDLAFASEVYGPPRQATGEEDDDDDEPKVEDWMKVEEVSPLLANSLQDLPRTFLAYAADDLLAPDCRSLAIHLRKEAGTEAVHELELPGPLGPGFAKDPTRAASYAALAAAGVSTRLLKSYSENSELSWLFRWNAEALPCDQKLAQGFEVRLPDDHPAAKDIGNRWQCRSSPFQLELPRGHCYLLQLRAVLMEGAQVVWASEFSAPARVDLRQNAGSKHRAEAAGKPRFQDFLVAKPSERRVDPYRSSPRTSPRVPLGAPKLGALPVASSPSTSAGDGALSEDTSPLRSVVRRSILELLFEQAVRKAFFDFLPMVMVARMRSASPAVKAQAAAYLHARVNTGSSEEFDLEGEEPVAEVPPAEEATQAPQIALQEVTLVHEDQLAHISGSLICPPLLRTPRGTFRSEVAPLREAERDLGRLMANSGFRIFLTSSAASVLPVRLQARPGIPILHDLHLLLEQQLSMALDTSFSERVATAMSAGIGVDFAVQVGLIPQFHQPMFILLLLGSGGQPQQVRMVVNGFVAAKSKHVQGDRPDQKFTPWIASLASPDLMQPQLRTDGPCQWEYSVRHANGSETTGSALECDVLLLQDIAASGRWTGLPQL</sequence>
<evidence type="ECO:0000313" key="5">
    <source>
        <dbReference type="EMBL" id="CAI3985916.1"/>
    </source>
</evidence>
<dbReference type="OrthoDB" id="428861at2759"/>
<dbReference type="GO" id="GO:0016787">
    <property type="term" value="F:hydrolase activity"/>
    <property type="evidence" value="ECO:0007669"/>
    <property type="project" value="UniProtKB-KW"/>
</dbReference>
<dbReference type="EMBL" id="CAMXCT010001028">
    <property type="protein sequence ID" value="CAI3985916.1"/>
    <property type="molecule type" value="Genomic_DNA"/>
</dbReference>
<dbReference type="SUPFAM" id="SSF53474">
    <property type="entry name" value="alpha/beta-Hydrolases"/>
    <property type="match status" value="1"/>
</dbReference>
<feature type="coiled-coil region" evidence="2">
    <location>
        <begin position="20"/>
        <end position="68"/>
    </location>
</feature>
<evidence type="ECO:0000256" key="2">
    <source>
        <dbReference type="SAM" id="Coils"/>
    </source>
</evidence>
<evidence type="ECO:0000313" key="7">
    <source>
        <dbReference type="Proteomes" id="UP001152797"/>
    </source>
</evidence>
<dbReference type="PANTHER" id="PTHR48081">
    <property type="entry name" value="AB HYDROLASE SUPERFAMILY PROTEIN C4A8.06C"/>
    <property type="match status" value="1"/>
</dbReference>
<reference evidence="5" key="1">
    <citation type="submission" date="2022-10" db="EMBL/GenBank/DDBJ databases">
        <authorList>
            <person name="Chen Y."/>
            <person name="Dougan E. K."/>
            <person name="Chan C."/>
            <person name="Rhodes N."/>
            <person name="Thang M."/>
        </authorList>
    </citation>
    <scope>NUCLEOTIDE SEQUENCE</scope>
</reference>
<dbReference type="Gene3D" id="3.40.50.1820">
    <property type="entry name" value="alpha/beta hydrolase"/>
    <property type="match status" value="1"/>
</dbReference>
<evidence type="ECO:0000313" key="6">
    <source>
        <dbReference type="EMBL" id="CAL4773228.1"/>
    </source>
</evidence>